<dbReference type="InterPro" id="IPR050624">
    <property type="entry name" value="HTH-type_Tx_Regulator"/>
</dbReference>
<dbReference type="InterPro" id="IPR001647">
    <property type="entry name" value="HTH_TetR"/>
</dbReference>
<dbReference type="SUPFAM" id="SSF46689">
    <property type="entry name" value="Homeodomain-like"/>
    <property type="match status" value="1"/>
</dbReference>
<dbReference type="Proteomes" id="UP000323646">
    <property type="component" value="Unassembled WGS sequence"/>
</dbReference>
<keyword evidence="1 2" id="KW-0238">DNA-binding</keyword>
<evidence type="ECO:0000259" key="3">
    <source>
        <dbReference type="PROSITE" id="PS50977"/>
    </source>
</evidence>
<dbReference type="InterPro" id="IPR009057">
    <property type="entry name" value="Homeodomain-like_sf"/>
</dbReference>
<dbReference type="PANTHER" id="PTHR43479:SF11">
    <property type="entry name" value="ACREF_ENVCD OPERON REPRESSOR-RELATED"/>
    <property type="match status" value="1"/>
</dbReference>
<feature type="domain" description="HTH tetR-type" evidence="3">
    <location>
        <begin position="10"/>
        <end position="70"/>
    </location>
</feature>
<dbReference type="PANTHER" id="PTHR43479">
    <property type="entry name" value="ACREF/ENVCD OPERON REPRESSOR-RELATED"/>
    <property type="match status" value="1"/>
</dbReference>
<sequence length="207" mass="24030">MMTRVRKDPAERRQELMTIAMELFCANGYEQTMVQDICKQAGVAKGTFFYYFPTKEDVLKAIFEEWAKKFADDFTRRAAGLDAVQKLRLFLQLSAQENAIEPLVDNLWAEHYKELVMALWQRIVSNGFNPLLRKIIDEGNEAGSMQVLHPEECLDFFWSLTEGMWPDEKKDIVTDESMAIRMEMAARLIEQLFGMKIGSMAHWENAE</sequence>
<dbReference type="PRINTS" id="PR00455">
    <property type="entry name" value="HTHTETR"/>
</dbReference>
<name>A0A5D6W7H8_9FIRM</name>
<proteinExistence type="predicted"/>
<evidence type="ECO:0000313" key="4">
    <source>
        <dbReference type="EMBL" id="TYZ22909.1"/>
    </source>
</evidence>
<dbReference type="GO" id="GO:0003677">
    <property type="term" value="F:DNA binding"/>
    <property type="evidence" value="ECO:0007669"/>
    <property type="project" value="UniProtKB-UniRule"/>
</dbReference>
<reference evidence="4 5" key="1">
    <citation type="submission" date="2019-08" db="EMBL/GenBank/DDBJ databases">
        <title>Selenomonas sp. mPRGC5 and Selenomonas sp. mPRGC8 isolated from ruminal fluid of dairy goat (Capra hircus).</title>
        <authorList>
            <person name="Poothong S."/>
            <person name="Nuengjamnong C."/>
            <person name="Tanasupawat S."/>
        </authorList>
    </citation>
    <scope>NUCLEOTIDE SEQUENCE [LARGE SCALE GENOMIC DNA]</scope>
    <source>
        <strain evidence="5">mPRGC5</strain>
    </source>
</reference>
<feature type="DNA-binding region" description="H-T-H motif" evidence="2">
    <location>
        <begin position="33"/>
        <end position="52"/>
    </location>
</feature>
<evidence type="ECO:0000256" key="2">
    <source>
        <dbReference type="PROSITE-ProRule" id="PRU00335"/>
    </source>
</evidence>
<accession>A0A5D6W7H8</accession>
<evidence type="ECO:0000256" key="1">
    <source>
        <dbReference type="ARBA" id="ARBA00023125"/>
    </source>
</evidence>
<dbReference type="Pfam" id="PF00440">
    <property type="entry name" value="TetR_N"/>
    <property type="match status" value="1"/>
</dbReference>
<organism evidence="4 5">
    <name type="scientific">Selenomonas ruminis</name>
    <dbReference type="NCBI Taxonomy" id="2593411"/>
    <lineage>
        <taxon>Bacteria</taxon>
        <taxon>Bacillati</taxon>
        <taxon>Bacillota</taxon>
        <taxon>Negativicutes</taxon>
        <taxon>Selenomonadales</taxon>
        <taxon>Selenomonadaceae</taxon>
        <taxon>Selenomonas</taxon>
    </lineage>
</organism>
<dbReference type="OrthoDB" id="9814200at2"/>
<comment type="caution">
    <text evidence="4">The sequence shown here is derived from an EMBL/GenBank/DDBJ whole genome shotgun (WGS) entry which is preliminary data.</text>
</comment>
<dbReference type="EMBL" id="VTOY01000004">
    <property type="protein sequence ID" value="TYZ22909.1"/>
    <property type="molecule type" value="Genomic_DNA"/>
</dbReference>
<evidence type="ECO:0000313" key="5">
    <source>
        <dbReference type="Proteomes" id="UP000323646"/>
    </source>
</evidence>
<protein>
    <submittedName>
        <fullName evidence="4">TetR/AcrR family transcriptional regulator</fullName>
    </submittedName>
</protein>
<dbReference type="Gene3D" id="1.10.357.10">
    <property type="entry name" value="Tetracycline Repressor, domain 2"/>
    <property type="match status" value="1"/>
</dbReference>
<keyword evidence="5" id="KW-1185">Reference proteome</keyword>
<gene>
    <name evidence="4" type="ORF">FZ040_06735</name>
</gene>
<dbReference type="PROSITE" id="PS50977">
    <property type="entry name" value="HTH_TETR_2"/>
    <property type="match status" value="1"/>
</dbReference>
<dbReference type="AlphaFoldDB" id="A0A5D6W7H8"/>